<dbReference type="Proteomes" id="UP000649617">
    <property type="component" value="Unassembled WGS sequence"/>
</dbReference>
<feature type="region of interest" description="Disordered" evidence="1">
    <location>
        <begin position="154"/>
        <end position="175"/>
    </location>
</feature>
<comment type="caution">
    <text evidence="2">The sequence shown here is derived from an EMBL/GenBank/DDBJ whole genome shotgun (WGS) entry which is preliminary data.</text>
</comment>
<reference evidence="2" key="1">
    <citation type="submission" date="2021-02" db="EMBL/GenBank/DDBJ databases">
        <authorList>
            <person name="Dougan E. K."/>
            <person name="Rhodes N."/>
            <person name="Thang M."/>
            <person name="Chan C."/>
        </authorList>
    </citation>
    <scope>NUCLEOTIDE SEQUENCE</scope>
</reference>
<feature type="compositionally biased region" description="Polar residues" evidence="1">
    <location>
        <begin position="592"/>
        <end position="604"/>
    </location>
</feature>
<feature type="region of interest" description="Disordered" evidence="1">
    <location>
        <begin position="321"/>
        <end position="389"/>
    </location>
</feature>
<feature type="compositionally biased region" description="Basic and acidic residues" evidence="1">
    <location>
        <begin position="863"/>
        <end position="873"/>
    </location>
</feature>
<feature type="compositionally biased region" description="Basic and acidic residues" evidence="1">
    <location>
        <begin position="259"/>
        <end position="269"/>
    </location>
</feature>
<evidence type="ECO:0000313" key="3">
    <source>
        <dbReference type="Proteomes" id="UP000649617"/>
    </source>
</evidence>
<sequence>MTVGRTRDGVPTWSGEPATWEEYRRAALLYVQATKWESRYLCGPRLAAELSGAAKAAVANKKASWLASDDGVQRLLRHLQEVVSEPVLPEVGNALRGYFKTLRRKRGETITSFCIRHREEYEKACRALTRMLQDQGLAKDGKVLPNSFGRRGSWHGSAAGASAAGTPPDDQDDDPWRHYGWNWSSWSGPQWSGSWRDSWSQADWRRHADSEDEEEMIEILPDVIKGWLLLEKAGLDTLERLQAVENSLRAHWTDDQLRRRDGTDKHQANGDDELFDEPPNEWADEYFEDWDPETAALFQEACREEHEAWAQIQEGRRTLREAREKQREVRVGRKFFGQKGRGKGQPRGRSSSGKGHQGGGGGPCLRRGLDHPTRNCPKGRDSRQDKAMTAEEQADLVFYTETTLFGEHEYENAALASESRDGKMTTQEAMRAGYGVLASLTNQEVDNVVSVDTSDQPRFNFADSESARCSSTCLLQLPVKECGVKLRVHARDKGTVPVLLSVDTLRRMKAIVDYGNDQAVFAGINFQKCVALETTTTGHQILPLAQDFMQNSFPLSEPVRRIGVPASECEASQATGAREERKERGFPRVCPNMSSKEASAKTQGVPTSGIKAAGILNKAECETELASFGQVIPTGMTVPELRIWVRQVREQHGYASSRTNRDELMVKIHRANLRETQDLAKEMGVPFPSKVTMGEIKIRLRQEYMTTAPSNTVIDFGKHKGLSYEEIIITNPSYSTWAVGECMKKGDADHRLVMFAFWSIREGHVPNPGETNPELLKAGLETMGPLTLPVLLSKNLESEHSPGHDLSLKLRAHKTKGYASEAAGEEGMSKAEMMKIIQDLRTQVENLSLQSQASDSKKIHKPPAPERQQDSTM</sequence>
<feature type="non-terminal residue" evidence="2">
    <location>
        <position position="1"/>
    </location>
</feature>
<feature type="region of interest" description="Disordered" evidence="1">
    <location>
        <begin position="259"/>
        <end position="279"/>
    </location>
</feature>
<feature type="compositionally biased region" description="Basic and acidic residues" evidence="1">
    <location>
        <begin position="577"/>
        <end position="586"/>
    </location>
</feature>
<feature type="region of interest" description="Disordered" evidence="1">
    <location>
        <begin position="846"/>
        <end position="873"/>
    </location>
</feature>
<proteinExistence type="predicted"/>
<keyword evidence="3" id="KW-1185">Reference proteome</keyword>
<feature type="region of interest" description="Disordered" evidence="1">
    <location>
        <begin position="571"/>
        <end position="604"/>
    </location>
</feature>
<feature type="compositionally biased region" description="Basic and acidic residues" evidence="1">
    <location>
        <begin position="321"/>
        <end position="331"/>
    </location>
</feature>
<dbReference type="EMBL" id="CAJNIZ010000655">
    <property type="protein sequence ID" value="CAE7171651.1"/>
    <property type="molecule type" value="Genomic_DNA"/>
</dbReference>
<organism evidence="2 3">
    <name type="scientific">Symbiodinium pilosum</name>
    <name type="common">Dinoflagellate</name>
    <dbReference type="NCBI Taxonomy" id="2952"/>
    <lineage>
        <taxon>Eukaryota</taxon>
        <taxon>Sar</taxon>
        <taxon>Alveolata</taxon>
        <taxon>Dinophyceae</taxon>
        <taxon>Suessiales</taxon>
        <taxon>Symbiodiniaceae</taxon>
        <taxon>Symbiodinium</taxon>
    </lineage>
</organism>
<feature type="compositionally biased region" description="Acidic residues" evidence="1">
    <location>
        <begin position="270"/>
        <end position="279"/>
    </location>
</feature>
<name>A0A812IVL1_SYMPI</name>
<dbReference type="AlphaFoldDB" id="A0A812IVL1"/>
<evidence type="ECO:0000256" key="1">
    <source>
        <dbReference type="SAM" id="MobiDB-lite"/>
    </source>
</evidence>
<accession>A0A812IVL1</accession>
<protein>
    <submittedName>
        <fullName evidence="2">Uncharacterized protein</fullName>
    </submittedName>
</protein>
<feature type="compositionally biased region" description="Basic and acidic residues" evidence="1">
    <location>
        <begin position="367"/>
        <end position="389"/>
    </location>
</feature>
<feature type="compositionally biased region" description="Low complexity" evidence="1">
    <location>
        <begin position="154"/>
        <end position="165"/>
    </location>
</feature>
<evidence type="ECO:0000313" key="2">
    <source>
        <dbReference type="EMBL" id="CAE7171651.1"/>
    </source>
</evidence>
<gene>
    <name evidence="2" type="ORF">SPIL2461_LOCUS743</name>
</gene>